<dbReference type="EMBL" id="LUGG01000004">
    <property type="protein sequence ID" value="OBZ75562.1"/>
    <property type="molecule type" value="Genomic_DNA"/>
</dbReference>
<evidence type="ECO:0000313" key="2">
    <source>
        <dbReference type="EMBL" id="OBZ75562.1"/>
    </source>
</evidence>
<comment type="caution">
    <text evidence="2">The sequence shown here is derived from an EMBL/GenBank/DDBJ whole genome shotgun (WGS) entry which is preliminary data.</text>
</comment>
<evidence type="ECO:0000256" key="1">
    <source>
        <dbReference type="SAM" id="MobiDB-lite"/>
    </source>
</evidence>
<feature type="compositionally biased region" description="Polar residues" evidence="1">
    <location>
        <begin position="1"/>
        <end position="14"/>
    </location>
</feature>
<gene>
    <name evidence="2" type="ORF">A0H81_04662</name>
</gene>
<keyword evidence="3" id="KW-1185">Reference proteome</keyword>
<sequence>MKSLSTSKNPSPSGAPSAGIGWLKEDHREAEPVSEVSARSGGAKADYGGMLASKDDQVLSNLGFWCLVVLLPFTITGFKSLHSCENRTVTPIQSKEDSRVNIGSRIQAIPKACCPSLPYCFAIS</sequence>
<proteinExistence type="predicted"/>
<dbReference type="AlphaFoldDB" id="A0A1C7MFH1"/>
<dbReference type="Proteomes" id="UP000092993">
    <property type="component" value="Unassembled WGS sequence"/>
</dbReference>
<name>A0A1C7MFH1_GRIFR</name>
<accession>A0A1C7MFH1</accession>
<organism evidence="2 3">
    <name type="scientific">Grifola frondosa</name>
    <name type="common">Maitake</name>
    <name type="synonym">Polyporus frondosus</name>
    <dbReference type="NCBI Taxonomy" id="5627"/>
    <lineage>
        <taxon>Eukaryota</taxon>
        <taxon>Fungi</taxon>
        <taxon>Dikarya</taxon>
        <taxon>Basidiomycota</taxon>
        <taxon>Agaricomycotina</taxon>
        <taxon>Agaricomycetes</taxon>
        <taxon>Polyporales</taxon>
        <taxon>Grifolaceae</taxon>
        <taxon>Grifola</taxon>
    </lineage>
</organism>
<feature type="region of interest" description="Disordered" evidence="1">
    <location>
        <begin position="1"/>
        <end position="42"/>
    </location>
</feature>
<evidence type="ECO:0000313" key="3">
    <source>
        <dbReference type="Proteomes" id="UP000092993"/>
    </source>
</evidence>
<reference evidence="2 3" key="1">
    <citation type="submission" date="2016-03" db="EMBL/GenBank/DDBJ databases">
        <title>Whole genome sequencing of Grifola frondosa 9006-11.</title>
        <authorList>
            <person name="Min B."/>
            <person name="Park H."/>
            <person name="Kim J.-G."/>
            <person name="Cho H."/>
            <person name="Oh Y.-L."/>
            <person name="Kong W.-S."/>
            <person name="Choi I.-G."/>
        </authorList>
    </citation>
    <scope>NUCLEOTIDE SEQUENCE [LARGE SCALE GENOMIC DNA]</scope>
    <source>
        <strain evidence="2 3">9006-11</strain>
    </source>
</reference>
<protein>
    <submittedName>
        <fullName evidence="2">Uncharacterized protein</fullName>
    </submittedName>
</protein>